<dbReference type="CDD" id="cd08566">
    <property type="entry name" value="GDPD_AtGDE_like"/>
    <property type="match status" value="1"/>
</dbReference>
<evidence type="ECO:0000256" key="1">
    <source>
        <dbReference type="SAM" id="SignalP"/>
    </source>
</evidence>
<dbReference type="PANTHER" id="PTHR46320:SF1">
    <property type="entry name" value="GLYCEROPHOSPHODIESTER PHOSPHODIESTERASE 1"/>
    <property type="match status" value="1"/>
</dbReference>
<dbReference type="GO" id="GO:0005886">
    <property type="term" value="C:plasma membrane"/>
    <property type="evidence" value="ECO:0007669"/>
    <property type="project" value="TreeGrafter"/>
</dbReference>
<dbReference type="PANTHER" id="PTHR46320">
    <property type="entry name" value="GLYCEROPHOSPHODIESTER PHOSPHODIESTERASE 1"/>
    <property type="match status" value="1"/>
</dbReference>
<dbReference type="SUPFAM" id="SSF51695">
    <property type="entry name" value="PLC-like phosphodiesterases"/>
    <property type="match status" value="1"/>
</dbReference>
<dbReference type="PROSITE" id="PS51704">
    <property type="entry name" value="GP_PDE"/>
    <property type="match status" value="1"/>
</dbReference>
<dbReference type="RefSeq" id="WP_353546699.1">
    <property type="nucleotide sequence ID" value="NZ_JAGKSB010000006.1"/>
</dbReference>
<keyword evidence="4" id="KW-1185">Reference proteome</keyword>
<dbReference type="GO" id="GO:0070291">
    <property type="term" value="P:N-acylethanolamine metabolic process"/>
    <property type="evidence" value="ECO:0007669"/>
    <property type="project" value="TreeGrafter"/>
</dbReference>
<protein>
    <submittedName>
        <fullName evidence="3">Glycerophosphodiester phosphodiesterase family protein</fullName>
    </submittedName>
</protein>
<feature type="chain" id="PRO_5035869328" evidence="1">
    <location>
        <begin position="24"/>
        <end position="314"/>
    </location>
</feature>
<dbReference type="Pfam" id="PF03009">
    <property type="entry name" value="GDPD"/>
    <property type="match status" value="1"/>
</dbReference>
<dbReference type="GO" id="GO:0006580">
    <property type="term" value="P:ethanolamine metabolic process"/>
    <property type="evidence" value="ECO:0007669"/>
    <property type="project" value="TreeGrafter"/>
</dbReference>
<keyword evidence="1" id="KW-0732">Signal</keyword>
<feature type="domain" description="GP-PDE" evidence="2">
    <location>
        <begin position="58"/>
        <end position="299"/>
    </location>
</feature>
<feature type="signal peptide" evidence="1">
    <location>
        <begin position="1"/>
        <end position="23"/>
    </location>
</feature>
<comment type="caution">
    <text evidence="3">The sequence shown here is derived from an EMBL/GenBank/DDBJ whole genome shotgun (WGS) entry which is preliminary data.</text>
</comment>
<dbReference type="InterPro" id="IPR030395">
    <property type="entry name" value="GP_PDE_dom"/>
</dbReference>
<name>A0A8T4H8J8_9SPHI</name>
<dbReference type="InterPro" id="IPR017946">
    <property type="entry name" value="PLC-like_Pdiesterase_TIM-brl"/>
</dbReference>
<dbReference type="EMBL" id="JAGKSB010000006">
    <property type="protein sequence ID" value="MBP3943209.1"/>
    <property type="molecule type" value="Genomic_DNA"/>
</dbReference>
<reference evidence="3" key="1">
    <citation type="submission" date="2021-03" db="EMBL/GenBank/DDBJ databases">
        <authorList>
            <person name="Lu T."/>
            <person name="Wang Q."/>
            <person name="Han X."/>
        </authorList>
    </citation>
    <scope>NUCLEOTIDE SEQUENCE</scope>
    <source>
        <strain evidence="3">WQ 2009</strain>
    </source>
</reference>
<evidence type="ECO:0000259" key="2">
    <source>
        <dbReference type="PROSITE" id="PS51704"/>
    </source>
</evidence>
<sequence length="314" mass="35126">MIKKLFRGIGCIALLLSTQSCFNSISNSENISLNPKSIKIDRVEELYHFLTYDENRFPLISALRGGPQEGFPENALETFDFQAQKQPLIIACDIRMTKDSVLVLMHDETLNRTSNGKGYVADYSFEELQQFTLKDPEGTLTSYKIPKLGNVLRWGKGKVLFTLAIHGNVPFNLVAEVINRTQSEGIAIISTTTADQAQKIYQTAPQLMIAVEINTAEDLQRISEKDIPDNHLIAFVGSRLADKSLYDLLHRHGIMCIFEASEDLDARVSTKGTAGYTQLIDQGIDIISTKLPIEAGKAVNLYRLKNHLSSNYIR</sequence>
<dbReference type="PROSITE" id="PS51257">
    <property type="entry name" value="PROKAR_LIPOPROTEIN"/>
    <property type="match status" value="1"/>
</dbReference>
<dbReference type="GO" id="GO:0006644">
    <property type="term" value="P:phospholipid metabolic process"/>
    <property type="evidence" value="ECO:0007669"/>
    <property type="project" value="TreeGrafter"/>
</dbReference>
<evidence type="ECO:0000313" key="4">
    <source>
        <dbReference type="Proteomes" id="UP000679691"/>
    </source>
</evidence>
<organism evidence="3 4">
    <name type="scientific">Rhinopithecimicrobium faecis</name>
    <dbReference type="NCBI Taxonomy" id="2820698"/>
    <lineage>
        <taxon>Bacteria</taxon>
        <taxon>Pseudomonadati</taxon>
        <taxon>Bacteroidota</taxon>
        <taxon>Sphingobacteriia</taxon>
        <taxon>Sphingobacteriales</taxon>
        <taxon>Sphingobacteriaceae</taxon>
        <taxon>Rhinopithecimicrobium</taxon>
    </lineage>
</organism>
<dbReference type="GO" id="GO:0008889">
    <property type="term" value="F:glycerophosphodiester phosphodiesterase activity"/>
    <property type="evidence" value="ECO:0007669"/>
    <property type="project" value="TreeGrafter"/>
</dbReference>
<evidence type="ECO:0000313" key="3">
    <source>
        <dbReference type="EMBL" id="MBP3943209.1"/>
    </source>
</evidence>
<proteinExistence type="predicted"/>
<dbReference type="Gene3D" id="3.20.20.190">
    <property type="entry name" value="Phosphatidylinositol (PI) phosphodiesterase"/>
    <property type="match status" value="1"/>
</dbReference>
<dbReference type="Proteomes" id="UP000679691">
    <property type="component" value="Unassembled WGS sequence"/>
</dbReference>
<accession>A0A8T4H8J8</accession>
<gene>
    <name evidence="3" type="ORF">J5U18_06490</name>
</gene>
<dbReference type="AlphaFoldDB" id="A0A8T4H8J8"/>